<dbReference type="InterPro" id="IPR027417">
    <property type="entry name" value="P-loop_NTPase"/>
</dbReference>
<organism evidence="8">
    <name type="scientific">viral metagenome</name>
    <dbReference type="NCBI Taxonomy" id="1070528"/>
    <lineage>
        <taxon>unclassified sequences</taxon>
        <taxon>metagenomes</taxon>
        <taxon>organismal metagenomes</taxon>
    </lineage>
</organism>
<dbReference type="Pfam" id="PF00270">
    <property type="entry name" value="DEAD"/>
    <property type="match status" value="1"/>
</dbReference>
<dbReference type="SMART" id="SM00490">
    <property type="entry name" value="HELICc"/>
    <property type="match status" value="1"/>
</dbReference>
<proteinExistence type="predicted"/>
<keyword evidence="3" id="KW-0347">Helicase</keyword>
<dbReference type="Pfam" id="PF00271">
    <property type="entry name" value="Helicase_C"/>
    <property type="match status" value="1"/>
</dbReference>
<dbReference type="EMBL" id="MN740325">
    <property type="protein sequence ID" value="QHU00253.1"/>
    <property type="molecule type" value="Genomic_DNA"/>
</dbReference>
<evidence type="ECO:0000256" key="4">
    <source>
        <dbReference type="ARBA" id="ARBA00022840"/>
    </source>
</evidence>
<dbReference type="PROSITE" id="PS51194">
    <property type="entry name" value="HELICASE_CTER"/>
    <property type="match status" value="1"/>
</dbReference>
<dbReference type="SUPFAM" id="SSF52540">
    <property type="entry name" value="P-loop containing nucleoside triphosphate hydrolases"/>
    <property type="match status" value="1"/>
</dbReference>
<dbReference type="GO" id="GO:0016787">
    <property type="term" value="F:hydrolase activity"/>
    <property type="evidence" value="ECO:0007669"/>
    <property type="project" value="UniProtKB-KW"/>
</dbReference>
<evidence type="ECO:0000259" key="5">
    <source>
        <dbReference type="PROSITE" id="PS51192"/>
    </source>
</evidence>
<keyword evidence="2" id="KW-0378">Hydrolase</keyword>
<dbReference type="GO" id="GO:0005524">
    <property type="term" value="F:ATP binding"/>
    <property type="evidence" value="ECO:0007669"/>
    <property type="project" value="UniProtKB-KW"/>
</dbReference>
<dbReference type="GO" id="GO:0003724">
    <property type="term" value="F:RNA helicase activity"/>
    <property type="evidence" value="ECO:0007669"/>
    <property type="project" value="InterPro"/>
</dbReference>
<dbReference type="CDD" id="cd18787">
    <property type="entry name" value="SF2_C_DEAD"/>
    <property type="match status" value="1"/>
</dbReference>
<dbReference type="AlphaFoldDB" id="A0A6C0J4L3"/>
<reference evidence="8" key="1">
    <citation type="journal article" date="2020" name="Nature">
        <title>Giant virus diversity and host interactions through global metagenomics.</title>
        <authorList>
            <person name="Schulz F."/>
            <person name="Roux S."/>
            <person name="Paez-Espino D."/>
            <person name="Jungbluth S."/>
            <person name="Walsh D.A."/>
            <person name="Denef V.J."/>
            <person name="McMahon K.D."/>
            <person name="Konstantinidis K.T."/>
            <person name="Eloe-Fadrosh E.A."/>
            <person name="Kyrpides N.C."/>
            <person name="Woyke T."/>
        </authorList>
    </citation>
    <scope>NUCLEOTIDE SEQUENCE</scope>
    <source>
        <strain evidence="8">GVMAG-M-3300025860-12</strain>
    </source>
</reference>
<dbReference type="CDD" id="cd00268">
    <property type="entry name" value="DEADc"/>
    <property type="match status" value="1"/>
</dbReference>
<dbReference type="InterPro" id="IPR014014">
    <property type="entry name" value="RNA_helicase_DEAD_Q_motif"/>
</dbReference>
<evidence type="ECO:0000259" key="7">
    <source>
        <dbReference type="PROSITE" id="PS51195"/>
    </source>
</evidence>
<dbReference type="InterPro" id="IPR014001">
    <property type="entry name" value="Helicase_ATP-bd"/>
</dbReference>
<dbReference type="PROSITE" id="PS51192">
    <property type="entry name" value="HELICASE_ATP_BIND_1"/>
    <property type="match status" value="1"/>
</dbReference>
<keyword evidence="4" id="KW-0067">ATP-binding</keyword>
<dbReference type="PANTHER" id="PTHR24031">
    <property type="entry name" value="RNA HELICASE"/>
    <property type="match status" value="1"/>
</dbReference>
<dbReference type="PROSITE" id="PS51195">
    <property type="entry name" value="Q_MOTIF"/>
    <property type="match status" value="1"/>
</dbReference>
<evidence type="ECO:0000313" key="8">
    <source>
        <dbReference type="EMBL" id="QHU00253.1"/>
    </source>
</evidence>
<evidence type="ECO:0000256" key="1">
    <source>
        <dbReference type="ARBA" id="ARBA00022741"/>
    </source>
</evidence>
<feature type="domain" description="Helicase ATP-binding" evidence="5">
    <location>
        <begin position="37"/>
        <end position="202"/>
    </location>
</feature>
<feature type="domain" description="DEAD-box RNA helicase Q" evidence="7">
    <location>
        <begin position="6"/>
        <end position="34"/>
    </location>
</feature>
<protein>
    <recommendedName>
        <fullName evidence="9">Helicase</fullName>
    </recommendedName>
</protein>
<name>A0A6C0J4L3_9ZZZZ</name>
<dbReference type="GO" id="GO:0003676">
    <property type="term" value="F:nucleic acid binding"/>
    <property type="evidence" value="ECO:0007669"/>
    <property type="project" value="InterPro"/>
</dbReference>
<feature type="domain" description="Helicase C-terminal" evidence="6">
    <location>
        <begin position="233"/>
        <end position="377"/>
    </location>
</feature>
<evidence type="ECO:0000256" key="2">
    <source>
        <dbReference type="ARBA" id="ARBA00022801"/>
    </source>
</evidence>
<dbReference type="SMART" id="SM00487">
    <property type="entry name" value="DEXDc"/>
    <property type="match status" value="1"/>
</dbReference>
<dbReference type="InterPro" id="IPR044742">
    <property type="entry name" value="DEAD/DEAH_RhlB"/>
</dbReference>
<evidence type="ECO:0000256" key="3">
    <source>
        <dbReference type="ARBA" id="ARBA00022806"/>
    </source>
</evidence>
<dbReference type="InterPro" id="IPR001650">
    <property type="entry name" value="Helicase_C-like"/>
</dbReference>
<accession>A0A6C0J4L3</accession>
<keyword evidence="1" id="KW-0547">Nucleotide-binding</keyword>
<sequence length="377" mass="43101">MTTITSNFDNLDIKHDILKGIYLYGFKEPSSIQKKGILAINSGRDCIIQSQSGTGKTATFILGAFNKMENNNKLQIVIITPTRELATQVYNVAKEISKFTKFNISLLIGGTNVVYKLNNCNMIIGTLGRINHIFQNKNNNTDNIKMLIIDEADDLFADGMSEDLNKIINRLKPDIQKVLISATLSKNIFSLEDTFLNNPIKILVKKTDITVDLITQFYIDVEVENYKFDVLLDLYNIISTTQAIIFCNTIRKVTWLNNKLEEENFTITTIHGKMTPEERKTIVKDFRDGKTRLLLTTDLLARGIDIPQVNLIINYDIPISKETYIHRIGRCGRFDKKGVSISMVKMEDNSDVQLLNKLKHYYKLNIDEIPENINEYI</sequence>
<dbReference type="InterPro" id="IPR011545">
    <property type="entry name" value="DEAD/DEAH_box_helicase_dom"/>
</dbReference>
<evidence type="ECO:0000259" key="6">
    <source>
        <dbReference type="PROSITE" id="PS51194"/>
    </source>
</evidence>
<evidence type="ECO:0008006" key="9">
    <source>
        <dbReference type="Google" id="ProtNLM"/>
    </source>
</evidence>
<dbReference type="Gene3D" id="3.40.50.300">
    <property type="entry name" value="P-loop containing nucleotide triphosphate hydrolases"/>
    <property type="match status" value="2"/>
</dbReference>